<name>A0ABN9CZV2_9NEOB</name>
<accession>A0ABN9CZV2</accession>
<gene>
    <name evidence="1" type="ORF">SPARVUS_LOCUS5995378</name>
</gene>
<sequence>MNYHGSVECHGSSLSLPVSISACPSIPYEQADILTGLQETCMAPAIC</sequence>
<comment type="caution">
    <text evidence="1">The sequence shown here is derived from an EMBL/GenBank/DDBJ whole genome shotgun (WGS) entry which is preliminary data.</text>
</comment>
<keyword evidence="2" id="KW-1185">Reference proteome</keyword>
<reference evidence="1" key="1">
    <citation type="submission" date="2023-05" db="EMBL/GenBank/DDBJ databases">
        <authorList>
            <person name="Stuckert A."/>
        </authorList>
    </citation>
    <scope>NUCLEOTIDE SEQUENCE</scope>
</reference>
<protein>
    <submittedName>
        <fullName evidence="1">Uncharacterized protein</fullName>
    </submittedName>
</protein>
<evidence type="ECO:0000313" key="1">
    <source>
        <dbReference type="EMBL" id="CAI9564873.1"/>
    </source>
</evidence>
<dbReference type="Proteomes" id="UP001162483">
    <property type="component" value="Unassembled WGS sequence"/>
</dbReference>
<organism evidence="1 2">
    <name type="scientific">Staurois parvus</name>
    <dbReference type="NCBI Taxonomy" id="386267"/>
    <lineage>
        <taxon>Eukaryota</taxon>
        <taxon>Metazoa</taxon>
        <taxon>Chordata</taxon>
        <taxon>Craniata</taxon>
        <taxon>Vertebrata</taxon>
        <taxon>Euteleostomi</taxon>
        <taxon>Amphibia</taxon>
        <taxon>Batrachia</taxon>
        <taxon>Anura</taxon>
        <taxon>Neobatrachia</taxon>
        <taxon>Ranoidea</taxon>
        <taxon>Ranidae</taxon>
        <taxon>Staurois</taxon>
    </lineage>
</organism>
<proteinExistence type="predicted"/>
<evidence type="ECO:0000313" key="2">
    <source>
        <dbReference type="Proteomes" id="UP001162483"/>
    </source>
</evidence>
<dbReference type="EMBL" id="CATNWA010013307">
    <property type="protein sequence ID" value="CAI9564873.1"/>
    <property type="molecule type" value="Genomic_DNA"/>
</dbReference>